<proteinExistence type="predicted"/>
<gene>
    <name evidence="2" type="ORF">BJG266_LOCUS36719</name>
    <name evidence="3" type="ORF">QVE165_LOCUS53701</name>
</gene>
<comment type="caution">
    <text evidence="3">The sequence shown here is derived from an EMBL/GenBank/DDBJ whole genome shotgun (WGS) entry which is preliminary data.</text>
</comment>
<accession>A0A816BJG7</accession>
<dbReference type="SUPFAM" id="SSF52200">
    <property type="entry name" value="Toll/Interleukin receptor TIR domain"/>
    <property type="match status" value="1"/>
</dbReference>
<dbReference type="InterPro" id="IPR000157">
    <property type="entry name" value="TIR_dom"/>
</dbReference>
<dbReference type="Pfam" id="PF13676">
    <property type="entry name" value="TIR_2"/>
    <property type="match status" value="1"/>
</dbReference>
<dbReference type="InterPro" id="IPR035897">
    <property type="entry name" value="Toll_tir_struct_dom_sf"/>
</dbReference>
<organism evidence="3 4">
    <name type="scientific">Adineta steineri</name>
    <dbReference type="NCBI Taxonomy" id="433720"/>
    <lineage>
        <taxon>Eukaryota</taxon>
        <taxon>Metazoa</taxon>
        <taxon>Spiralia</taxon>
        <taxon>Gnathifera</taxon>
        <taxon>Rotifera</taxon>
        <taxon>Eurotatoria</taxon>
        <taxon>Bdelloidea</taxon>
        <taxon>Adinetida</taxon>
        <taxon>Adinetidae</taxon>
        <taxon>Adineta</taxon>
    </lineage>
</organism>
<evidence type="ECO:0000259" key="1">
    <source>
        <dbReference type="PROSITE" id="PS50104"/>
    </source>
</evidence>
<reference evidence="3" key="1">
    <citation type="submission" date="2021-02" db="EMBL/GenBank/DDBJ databases">
        <authorList>
            <person name="Nowell W R."/>
        </authorList>
    </citation>
    <scope>NUCLEOTIDE SEQUENCE</scope>
</reference>
<dbReference type="EMBL" id="CAJNOM010001452">
    <property type="protein sequence ID" value="CAF1608479.1"/>
    <property type="molecule type" value="Genomic_DNA"/>
</dbReference>
<dbReference type="Proteomes" id="UP000663877">
    <property type="component" value="Unassembled WGS sequence"/>
</dbReference>
<evidence type="ECO:0000313" key="2">
    <source>
        <dbReference type="EMBL" id="CAF1383709.1"/>
    </source>
</evidence>
<dbReference type="AlphaFoldDB" id="A0A816BJG7"/>
<dbReference type="EMBL" id="CAJNOI010001112">
    <property type="protein sequence ID" value="CAF1383709.1"/>
    <property type="molecule type" value="Genomic_DNA"/>
</dbReference>
<evidence type="ECO:0000313" key="3">
    <source>
        <dbReference type="EMBL" id="CAF1608479.1"/>
    </source>
</evidence>
<dbReference type="Gene3D" id="3.40.50.10140">
    <property type="entry name" value="Toll/interleukin-1 receptor homology (TIR) domain"/>
    <property type="match status" value="1"/>
</dbReference>
<evidence type="ECO:0000313" key="4">
    <source>
        <dbReference type="Proteomes" id="UP000663832"/>
    </source>
</evidence>
<dbReference type="PROSITE" id="PS50104">
    <property type="entry name" value="TIR"/>
    <property type="match status" value="1"/>
</dbReference>
<keyword evidence="4" id="KW-1185">Reference proteome</keyword>
<dbReference type="OrthoDB" id="10047651at2759"/>
<dbReference type="GO" id="GO:0007165">
    <property type="term" value="P:signal transduction"/>
    <property type="evidence" value="ECO:0007669"/>
    <property type="project" value="InterPro"/>
</dbReference>
<dbReference type="PANTHER" id="PTHR46270:SF2">
    <property type="entry name" value="TIR DOMAIN-CONTAINING PROTEIN"/>
    <property type="match status" value="1"/>
</dbReference>
<name>A0A816BJG7_9BILA</name>
<dbReference type="PANTHER" id="PTHR46270">
    <property type="entry name" value="ARMADILLO-TYPE FOLD-RELATED"/>
    <property type="match status" value="1"/>
</dbReference>
<sequence>MDEEFDLSTNELSDNVFSNVLTKLQNLQYTNENEASRRHILSNGATFLEEFIILLDKNTVDNEIFLKIEKTFQTFIQLLDSINMHALFKANSVFAYDIFYLYIRLLNLPGMKILLKRSDTENYTKLVYEQLAAIILFCMAATSSHAKFTVFDLQESHNNQEILLLLLNYIKSDFESDLSSNYTHTTQLILTFLWSYSDKTIVVPNLIKTGYPEAILKWLTIVDSQDKLFDSYEFIPSEKYLKSNAIHAFISIIHNTSRHDDGITVLNFLEAISVIKKVQNSTTDPTINLLCSMSLALLLTPKQIKNDRKRMNNVLDQLLKSVSDASKSEDYKDGGFHISEPLVVLVKLFNDDRALDYILQHAQVELDASSTVDFFIELLLKFNSVVKNEKDPLKQLTCTAVVNILWSISFQEHNQYKRQLKNNQKLCKLLEELFNNTNSLNDSTQYVPKYIENIQTAAVGILLNINEGSADDALVSQTKISIADNMSKSNSKPMIMISYSHDDKVLCYQLEEELKRTELYDVWIDKNYCTTGDSWERIADGIKQAHVVLCLITKNYTSKSVRREVIYAIDKLEKTLLPVFILKPDVPSWLEIRTCDLTHIRFADEDKFEQAKITKLMETLQQLISGSSSENNSPPVHHELPILTTQARHDELFPSTTKILLRKSIISWDKADIKQWFNENEIMIELYNICQFIDGSELLSFAKVLQDDEKVQYKSYAEEFSKRYNGKILLLHQFNKFANCLRKLIVEHSRQTAPIQLNTKRTEGKSQTCEIL</sequence>
<protein>
    <recommendedName>
        <fullName evidence="1">TIR domain-containing protein</fullName>
    </recommendedName>
</protein>
<feature type="domain" description="TIR" evidence="1">
    <location>
        <begin position="491"/>
        <end position="624"/>
    </location>
</feature>
<dbReference type="Proteomes" id="UP000663832">
    <property type="component" value="Unassembled WGS sequence"/>
</dbReference>